<dbReference type="GO" id="GO:0004659">
    <property type="term" value="F:prenyltransferase activity"/>
    <property type="evidence" value="ECO:0007669"/>
    <property type="project" value="InterPro"/>
</dbReference>
<dbReference type="InterPro" id="IPR008949">
    <property type="entry name" value="Isoprenoid_synthase_dom_sf"/>
</dbReference>
<feature type="compositionally biased region" description="Basic and acidic residues" evidence="1">
    <location>
        <begin position="51"/>
        <end position="60"/>
    </location>
</feature>
<evidence type="ECO:0000313" key="2">
    <source>
        <dbReference type="EMBL" id="MBG0568040.1"/>
    </source>
</evidence>
<dbReference type="AlphaFoldDB" id="A0A931CDS4"/>
<dbReference type="SUPFAM" id="SSF48576">
    <property type="entry name" value="Terpenoid synthases"/>
    <property type="match status" value="1"/>
</dbReference>
<name>A0A931CDS4_9ACTN</name>
<dbReference type="GO" id="GO:0008299">
    <property type="term" value="P:isoprenoid biosynthetic process"/>
    <property type="evidence" value="ECO:0007669"/>
    <property type="project" value="InterPro"/>
</dbReference>
<accession>A0A931CDS4</accession>
<feature type="compositionally biased region" description="Basic residues" evidence="1">
    <location>
        <begin position="61"/>
        <end position="78"/>
    </location>
</feature>
<dbReference type="Gene3D" id="1.10.600.10">
    <property type="entry name" value="Farnesyl Diphosphate Synthase"/>
    <property type="match status" value="1"/>
</dbReference>
<sequence length="110" mass="12476">MPIVIAAAALELFHAFALIHDDTLGRGDRRRGRPSMHPTFADLHAPSSWPGEDRADDPSTRRHRAPRSRPPRWPRRAAARWPSWPTGRCDGCDDRREIRRIRAVPAGWAG</sequence>
<evidence type="ECO:0000313" key="3">
    <source>
        <dbReference type="Proteomes" id="UP000598146"/>
    </source>
</evidence>
<dbReference type="EMBL" id="JADQTO010000033">
    <property type="protein sequence ID" value="MBG0568040.1"/>
    <property type="molecule type" value="Genomic_DNA"/>
</dbReference>
<organism evidence="2 3">
    <name type="scientific">Actinoplanes aureus</name>
    <dbReference type="NCBI Taxonomy" id="2792083"/>
    <lineage>
        <taxon>Bacteria</taxon>
        <taxon>Bacillati</taxon>
        <taxon>Actinomycetota</taxon>
        <taxon>Actinomycetes</taxon>
        <taxon>Micromonosporales</taxon>
        <taxon>Micromonosporaceae</taxon>
        <taxon>Actinoplanes</taxon>
    </lineage>
</organism>
<dbReference type="InterPro" id="IPR000092">
    <property type="entry name" value="Polyprenyl_synt"/>
</dbReference>
<evidence type="ECO:0000256" key="1">
    <source>
        <dbReference type="SAM" id="MobiDB-lite"/>
    </source>
</evidence>
<dbReference type="Proteomes" id="UP000598146">
    <property type="component" value="Unassembled WGS sequence"/>
</dbReference>
<proteinExistence type="predicted"/>
<dbReference type="Pfam" id="PF00348">
    <property type="entry name" value="polyprenyl_synt"/>
    <property type="match status" value="1"/>
</dbReference>
<protein>
    <submittedName>
        <fullName evidence="2">Polyprenyl synthetase family protein</fullName>
    </submittedName>
</protein>
<comment type="caution">
    <text evidence="2">The sequence shown here is derived from an EMBL/GenBank/DDBJ whole genome shotgun (WGS) entry which is preliminary data.</text>
</comment>
<reference evidence="2" key="1">
    <citation type="submission" date="2020-11" db="EMBL/GenBank/DDBJ databases">
        <title>Isolation and identification of active actinomycetes.</title>
        <authorList>
            <person name="Sun X."/>
        </authorList>
    </citation>
    <scope>NUCLEOTIDE SEQUENCE</scope>
    <source>
        <strain evidence="2">NEAU-A11</strain>
    </source>
</reference>
<gene>
    <name evidence="2" type="ORF">I4J89_42070</name>
</gene>
<keyword evidence="3" id="KW-1185">Reference proteome</keyword>
<feature type="region of interest" description="Disordered" evidence="1">
    <location>
        <begin position="24"/>
        <end position="87"/>
    </location>
</feature>